<dbReference type="EMBL" id="AFYH01053206">
    <property type="status" value="NOT_ANNOTATED_CDS"/>
    <property type="molecule type" value="Genomic_DNA"/>
</dbReference>
<dbReference type="Proteomes" id="UP000008672">
    <property type="component" value="Unassembled WGS sequence"/>
</dbReference>
<dbReference type="PANTHER" id="PTHR46088:SF1">
    <property type="entry name" value="TUBULIN--TYROSINE LIGASE-LIKE PROTEIN 12"/>
    <property type="match status" value="1"/>
</dbReference>
<dbReference type="Bgee" id="ENSLACG00000016290">
    <property type="expression patterns" value="Expressed in chordate pharynx and 6 other cell types or tissues"/>
</dbReference>
<dbReference type="Gene3D" id="3.30.470.20">
    <property type="entry name" value="ATP-grasp fold, B domain"/>
    <property type="match status" value="1"/>
</dbReference>
<dbReference type="STRING" id="7897.ENSLACP00000018503"/>
<evidence type="ECO:0000259" key="1">
    <source>
        <dbReference type="Pfam" id="PF25556"/>
    </source>
</evidence>
<dbReference type="GeneTree" id="ENSGT00390000006760"/>
<dbReference type="EMBL" id="AFYH01053208">
    <property type="status" value="NOT_ANNOTATED_CDS"/>
    <property type="molecule type" value="Genomic_DNA"/>
</dbReference>
<dbReference type="InterPro" id="IPR027749">
    <property type="entry name" value="TTLL12"/>
</dbReference>
<proteinExistence type="predicted"/>
<dbReference type="InParanoid" id="H3B9D2"/>
<keyword evidence="3" id="KW-1185">Reference proteome</keyword>
<dbReference type="OMA" id="WTPDCKR"/>
<gene>
    <name evidence="2" type="primary">TTLL12</name>
</gene>
<dbReference type="Pfam" id="PF25556">
    <property type="entry name" value="SET_TTL"/>
    <property type="match status" value="1"/>
</dbReference>
<feature type="domain" description="Tubulin--tyrosine ligase-like protein 12 SET-like" evidence="1">
    <location>
        <begin position="70"/>
        <end position="242"/>
    </location>
</feature>
<dbReference type="InterPro" id="IPR057954">
    <property type="entry name" value="SET_TTL12"/>
</dbReference>
<dbReference type="PROSITE" id="PS51221">
    <property type="entry name" value="TTL"/>
    <property type="match status" value="1"/>
</dbReference>
<dbReference type="Ensembl" id="ENSLACT00000018636.1">
    <property type="protein sequence ID" value="ENSLACP00000018503.1"/>
    <property type="gene ID" value="ENSLACG00000016290.1"/>
</dbReference>
<dbReference type="EMBL" id="AFYH01053204">
    <property type="status" value="NOT_ANNOTATED_CDS"/>
    <property type="molecule type" value="Genomic_DNA"/>
</dbReference>
<dbReference type="AlphaFoldDB" id="H3B9D2"/>
<protein>
    <submittedName>
        <fullName evidence="2">Tubulin tyrosine ligase like 12</fullName>
    </submittedName>
</protein>
<sequence length="627" mass="72845">MELQQEEEEAFQLFTALHGAALQASRIPPLYWKSLHSKLVNEVFDAGEVFGIMQVEEVEEEVDDLEEGKELNPGTELSYKVIVTHENGLQAADPNSIFLIDHAWVYRIDHARQQLRDIPGLFVRMANLMGVDFHGELPEEEDIDQVMEEMWKYNQTYQLSQGTAEEKVPVWYIMDEFGSQIQHSDEPTFHTAPFFYMPSQTAFTILWPLRDLENGEEVTRDYAYGEPSPSIRKCMLLPWKNVDLREVSSYIPEPADSYYQAIFTESKEILPCVIDPPTYPKNKIFKVYAEVKEVVEFLKHPQFTITEKEEEADILYMFSHIKNYWVLGKERPQVMVNQFPCENLVTVKDCLASVARRAENETEPKWLPRSFNLRTELPQFVSYYQQRERRGEDNHWICKPWNLARGLDTHITSNLSYIIRQRESTPKKGTAKSKWVQCLAMFCIFLGGKGCVFNTLYITLSRNLKPVLVHPYSSFVLDFSVSPFSLDHFDDNQKHFTVMNYAQDVQLKQSHIEKFSGVVRKKTPEMYCVGAKKKTFKAIAELFQKASSRPPPFGIYNYPSSRAVYAIDLMLSWSIKDDGTREMQPQLLEVNFNPDCHRACKYHPSFYDDIFSTLFLDDSANRPVTLL</sequence>
<dbReference type="PANTHER" id="PTHR46088">
    <property type="entry name" value="TUBULIN--TYROSINE LIGASE-LIKE PROTEIN 12"/>
    <property type="match status" value="1"/>
</dbReference>
<dbReference type="EMBL" id="AFYH01053205">
    <property type="status" value="NOT_ANNOTATED_CDS"/>
    <property type="molecule type" value="Genomic_DNA"/>
</dbReference>
<dbReference type="EMBL" id="AFYH01053209">
    <property type="status" value="NOT_ANNOTATED_CDS"/>
    <property type="molecule type" value="Genomic_DNA"/>
</dbReference>
<dbReference type="HOGENOM" id="CLU_018324_0_0_1"/>
<reference evidence="2" key="2">
    <citation type="submission" date="2025-08" db="UniProtKB">
        <authorList>
            <consortium name="Ensembl"/>
        </authorList>
    </citation>
    <scope>IDENTIFICATION</scope>
</reference>
<name>H3B9D2_LATCH</name>
<dbReference type="eggNOG" id="KOG2155">
    <property type="taxonomic scope" value="Eukaryota"/>
</dbReference>
<organism evidence="2 3">
    <name type="scientific">Latimeria chalumnae</name>
    <name type="common">Coelacanth</name>
    <dbReference type="NCBI Taxonomy" id="7897"/>
    <lineage>
        <taxon>Eukaryota</taxon>
        <taxon>Metazoa</taxon>
        <taxon>Chordata</taxon>
        <taxon>Craniata</taxon>
        <taxon>Vertebrata</taxon>
        <taxon>Euteleostomi</taxon>
        <taxon>Coelacanthiformes</taxon>
        <taxon>Coelacanthidae</taxon>
        <taxon>Latimeria</taxon>
    </lineage>
</organism>
<evidence type="ECO:0000313" key="3">
    <source>
        <dbReference type="Proteomes" id="UP000008672"/>
    </source>
</evidence>
<dbReference type="Pfam" id="PF03133">
    <property type="entry name" value="TTL"/>
    <property type="match status" value="2"/>
</dbReference>
<reference evidence="3" key="1">
    <citation type="submission" date="2011-08" db="EMBL/GenBank/DDBJ databases">
        <title>The draft genome of Latimeria chalumnae.</title>
        <authorList>
            <person name="Di Palma F."/>
            <person name="Alfoldi J."/>
            <person name="Johnson J."/>
            <person name="Berlin A."/>
            <person name="Gnerre S."/>
            <person name="Jaffe D."/>
            <person name="MacCallum I."/>
            <person name="Young S."/>
            <person name="Walker B.J."/>
            <person name="Lander E."/>
            <person name="Lindblad-Toh K."/>
        </authorList>
    </citation>
    <scope>NUCLEOTIDE SEQUENCE [LARGE SCALE GENOMIC DNA]</scope>
    <source>
        <strain evidence="3">Wild caught</strain>
    </source>
</reference>
<reference evidence="2" key="3">
    <citation type="submission" date="2025-09" db="UniProtKB">
        <authorList>
            <consortium name="Ensembl"/>
        </authorList>
    </citation>
    <scope>IDENTIFICATION</scope>
</reference>
<dbReference type="GO" id="GO:0005737">
    <property type="term" value="C:cytoplasm"/>
    <property type="evidence" value="ECO:0007669"/>
    <property type="project" value="TreeGrafter"/>
</dbReference>
<accession>H3B9D2</accession>
<evidence type="ECO:0000313" key="2">
    <source>
        <dbReference type="Ensembl" id="ENSLACP00000018503.1"/>
    </source>
</evidence>
<dbReference type="FunCoup" id="H3B9D2">
    <property type="interactions" value="2034"/>
</dbReference>
<dbReference type="InterPro" id="IPR004344">
    <property type="entry name" value="TTL/TTLL_fam"/>
</dbReference>
<dbReference type="EMBL" id="AFYH01053207">
    <property type="status" value="NOT_ANNOTATED_CDS"/>
    <property type="molecule type" value="Genomic_DNA"/>
</dbReference>